<protein>
    <recommendedName>
        <fullName evidence="3">C2H2-type domain-containing protein</fullName>
    </recommendedName>
</protein>
<dbReference type="InterPro" id="IPR013087">
    <property type="entry name" value="Znf_C2H2_type"/>
</dbReference>
<feature type="domain" description="C2H2-type" evidence="3">
    <location>
        <begin position="52"/>
        <end position="72"/>
    </location>
</feature>
<evidence type="ECO:0000259" key="3">
    <source>
        <dbReference type="SMART" id="SM00355"/>
    </source>
</evidence>
<dbReference type="InterPro" id="IPR036236">
    <property type="entry name" value="Znf_C2H2_sf"/>
</dbReference>
<feature type="region of interest" description="Disordered" evidence="1">
    <location>
        <begin position="82"/>
        <end position="115"/>
    </location>
</feature>
<name>A0A6C0H971_9ZZZZ</name>
<keyword evidence="2" id="KW-0812">Transmembrane</keyword>
<feature type="compositionally biased region" description="Acidic residues" evidence="1">
    <location>
        <begin position="87"/>
        <end position="115"/>
    </location>
</feature>
<dbReference type="EMBL" id="MN739916">
    <property type="protein sequence ID" value="QHT77118.1"/>
    <property type="molecule type" value="Genomic_DNA"/>
</dbReference>
<feature type="transmembrane region" description="Helical" evidence="2">
    <location>
        <begin position="137"/>
        <end position="161"/>
    </location>
</feature>
<feature type="domain" description="C2H2-type" evidence="3">
    <location>
        <begin position="21"/>
        <end position="45"/>
    </location>
</feature>
<organism evidence="4">
    <name type="scientific">viral metagenome</name>
    <dbReference type="NCBI Taxonomy" id="1070528"/>
    <lineage>
        <taxon>unclassified sequences</taxon>
        <taxon>metagenomes</taxon>
        <taxon>organismal metagenomes</taxon>
    </lineage>
</organism>
<reference evidence="4" key="1">
    <citation type="journal article" date="2020" name="Nature">
        <title>Giant virus diversity and host interactions through global metagenomics.</title>
        <authorList>
            <person name="Schulz F."/>
            <person name="Roux S."/>
            <person name="Paez-Espino D."/>
            <person name="Jungbluth S."/>
            <person name="Walsh D.A."/>
            <person name="Denef V.J."/>
            <person name="McMahon K.D."/>
            <person name="Konstantinidis K.T."/>
            <person name="Eloe-Fadrosh E.A."/>
            <person name="Kyrpides N.C."/>
            <person name="Woyke T."/>
        </authorList>
    </citation>
    <scope>NUCLEOTIDE SEQUENCE</scope>
    <source>
        <strain evidence="4">GVMAG-M-3300023179-86</strain>
    </source>
</reference>
<dbReference type="AlphaFoldDB" id="A0A6C0H971"/>
<dbReference type="Gene3D" id="3.30.160.60">
    <property type="entry name" value="Classic Zinc Finger"/>
    <property type="match status" value="1"/>
</dbReference>
<dbReference type="SMART" id="SM00355">
    <property type="entry name" value="ZnF_C2H2"/>
    <property type="match status" value="2"/>
</dbReference>
<keyword evidence="2" id="KW-1133">Transmembrane helix</keyword>
<evidence type="ECO:0000256" key="1">
    <source>
        <dbReference type="SAM" id="MobiDB-lite"/>
    </source>
</evidence>
<keyword evidence="2" id="KW-0472">Membrane</keyword>
<evidence type="ECO:0000313" key="4">
    <source>
        <dbReference type="EMBL" id="QHT77118.1"/>
    </source>
</evidence>
<dbReference type="SUPFAM" id="SSF57667">
    <property type="entry name" value="beta-beta-alpha zinc fingers"/>
    <property type="match status" value="1"/>
</dbReference>
<evidence type="ECO:0000256" key="2">
    <source>
        <dbReference type="SAM" id="Phobius"/>
    </source>
</evidence>
<sequence>MTTVEFNNDIILLKDPDTNLYTCTTCSYYTPLKNSFMKHLKTDKHKINENPLECQHCKNLFYTKISYNNHVKSCIIQDSNEDKNISQDDDDDENHEVTNNDEQEEEEDEGEEQDEDLGLLLQKFGNQYDRLMIKYMLLFLLKIKENMVPVNILLIFVFFMWTR</sequence>
<accession>A0A6C0H971</accession>
<proteinExistence type="predicted"/>